<keyword evidence="3" id="KW-1185">Reference proteome</keyword>
<dbReference type="InterPro" id="IPR011992">
    <property type="entry name" value="EF-hand-dom_pair"/>
</dbReference>
<dbReference type="PROSITE" id="PS00018">
    <property type="entry name" value="EF_HAND_1"/>
    <property type="match status" value="2"/>
</dbReference>
<proteinExistence type="predicted"/>
<dbReference type="KEGG" id="pani:DCO16_03155"/>
<dbReference type="Pfam" id="PF13202">
    <property type="entry name" value="EF-hand_5"/>
    <property type="match status" value="2"/>
</dbReference>
<dbReference type="InterPro" id="IPR018247">
    <property type="entry name" value="EF_Hand_1_Ca_BS"/>
</dbReference>
<sequence length="99" mass="10873">MKFSKILIALIIIAVALYIGLRVMSPDTASSKPAWLQKLDKNNDGKIGQDEFLALDANKDGKISQDEATAYGIPAEEWKKWDKDGDGSLSLEEMKPYGG</sequence>
<evidence type="ECO:0000313" key="3">
    <source>
        <dbReference type="Proteomes" id="UP000500806"/>
    </source>
</evidence>
<dbReference type="EMBL" id="CP028941">
    <property type="protein sequence ID" value="QKM63590.1"/>
    <property type="molecule type" value="Genomic_DNA"/>
</dbReference>
<dbReference type="PROSITE" id="PS50222">
    <property type="entry name" value="EF_HAND_2"/>
    <property type="match status" value="2"/>
</dbReference>
<feature type="domain" description="EF-hand" evidence="1">
    <location>
        <begin position="78"/>
        <end position="99"/>
    </location>
</feature>
<dbReference type="InterPro" id="IPR002048">
    <property type="entry name" value="EF_hand_dom"/>
</dbReference>
<gene>
    <name evidence="2" type="ORF">DCO16_03155</name>
</gene>
<protein>
    <recommendedName>
        <fullName evidence="1">EF-hand domain-containing protein</fullName>
    </recommendedName>
</protein>
<evidence type="ECO:0000313" key="2">
    <source>
        <dbReference type="EMBL" id="QKM63590.1"/>
    </source>
</evidence>
<dbReference type="RefSeq" id="WP_173942311.1">
    <property type="nucleotide sequence ID" value="NZ_CBCSCD010000003.1"/>
</dbReference>
<dbReference type="Proteomes" id="UP000500806">
    <property type="component" value="Chromosome"/>
</dbReference>
<dbReference type="Gene3D" id="1.10.238.10">
    <property type="entry name" value="EF-hand"/>
    <property type="match status" value="1"/>
</dbReference>
<organism evidence="2 3">
    <name type="scientific">Polynucleobacter antarcticus</name>
    <dbReference type="NCBI Taxonomy" id="1743162"/>
    <lineage>
        <taxon>Bacteria</taxon>
        <taxon>Pseudomonadati</taxon>
        <taxon>Pseudomonadota</taxon>
        <taxon>Betaproteobacteria</taxon>
        <taxon>Burkholderiales</taxon>
        <taxon>Burkholderiaceae</taxon>
        <taxon>Polynucleobacter</taxon>
    </lineage>
</organism>
<evidence type="ECO:0000259" key="1">
    <source>
        <dbReference type="PROSITE" id="PS50222"/>
    </source>
</evidence>
<dbReference type="AlphaFoldDB" id="A0A6M9PL44"/>
<name>A0A6M9PL44_9BURK</name>
<dbReference type="GO" id="GO:0005509">
    <property type="term" value="F:calcium ion binding"/>
    <property type="evidence" value="ECO:0007669"/>
    <property type="project" value="InterPro"/>
</dbReference>
<feature type="domain" description="EF-hand" evidence="1">
    <location>
        <begin position="37"/>
        <end position="62"/>
    </location>
</feature>
<accession>A0A6M9PL44</accession>
<dbReference type="SUPFAM" id="SSF47473">
    <property type="entry name" value="EF-hand"/>
    <property type="match status" value="1"/>
</dbReference>
<reference evidence="2 3" key="1">
    <citation type="submission" date="2018-04" db="EMBL/GenBank/DDBJ databases">
        <title>Polynucleobacter sp. LimPoW16 genome.</title>
        <authorList>
            <person name="Hahn M.W."/>
        </authorList>
    </citation>
    <scope>NUCLEOTIDE SEQUENCE [LARGE SCALE GENOMIC DNA]</scope>
    <source>
        <strain evidence="2 3">LimPoW16</strain>
    </source>
</reference>